<evidence type="ECO:0000256" key="1">
    <source>
        <dbReference type="SAM" id="Coils"/>
    </source>
</evidence>
<dbReference type="HOGENOM" id="CLU_033222_1_0_0"/>
<organism evidence="3 4">
    <name type="scientific">Jonquetella anthropi DSM 22815</name>
    <dbReference type="NCBI Taxonomy" id="885272"/>
    <lineage>
        <taxon>Bacteria</taxon>
        <taxon>Thermotogati</taxon>
        <taxon>Synergistota</taxon>
        <taxon>Synergistia</taxon>
        <taxon>Synergistales</taxon>
        <taxon>Dethiosulfovibrionaceae</taxon>
        <taxon>Jonquetella</taxon>
    </lineage>
</organism>
<keyword evidence="2" id="KW-1133">Transmembrane helix</keyword>
<keyword evidence="2" id="KW-0472">Membrane</keyword>
<dbReference type="OrthoDB" id="9812848at2"/>
<accession>H0UL69</accession>
<dbReference type="Pfam" id="PF11283">
    <property type="entry name" value="DUF3084"/>
    <property type="match status" value="1"/>
</dbReference>
<proteinExistence type="predicted"/>
<keyword evidence="2" id="KW-0812">Transmembrane</keyword>
<sequence length="385" mass="42470">METLSSYFGELIDFLSEISWSMIIGVCIGGGILATIGDRVGMKFAKRRVTLFGLRPKSTSTIITGVTGMVISLCVMGALSMTSETVRTALFSMKFLAKQTVELTSQLQASRQEQELSALLAVENQEKLTAKEEELKKLQEQTLELNGQIEPLRKERDELTSQTQDLRSELAGLRQTLSRFQEGRIIMSAGELMGQQVVPESAESADEVRQLVEKLLERIRYETGLRSGVSPSSVKVNVTDDQINQIVNRCRAIASRKVIRATADVNIVAGEEISPVFRVFETELIFRKGEVILERTLHQPNDSDEAERSLSTLLNEVNHMAADSGVLTDPVTGTVGNISANDFFDAVKQIESAKGNAVVTIRADRDIYSEGPVRVDIEVESRDPS</sequence>
<evidence type="ECO:0008006" key="5">
    <source>
        <dbReference type="Google" id="ProtNLM"/>
    </source>
</evidence>
<protein>
    <recommendedName>
        <fullName evidence="5">DUF3084 domain-containing protein</fullName>
    </recommendedName>
</protein>
<evidence type="ECO:0000313" key="4">
    <source>
        <dbReference type="Proteomes" id="UP000003806"/>
    </source>
</evidence>
<evidence type="ECO:0000313" key="3">
    <source>
        <dbReference type="EMBL" id="EHM13428.1"/>
    </source>
</evidence>
<dbReference type="RefSeq" id="WP_008521502.1">
    <property type="nucleotide sequence ID" value="NZ_CM001376.1"/>
</dbReference>
<reference evidence="3 4" key="1">
    <citation type="submission" date="2011-11" db="EMBL/GenBank/DDBJ databases">
        <title>The Noncontiguous Finished genome of Jonquetella anthropi DSM 22815.</title>
        <authorList>
            <consortium name="US DOE Joint Genome Institute (JGI-PGF)"/>
            <person name="Lucas S."/>
            <person name="Copeland A."/>
            <person name="Lapidus A."/>
            <person name="Glavina del Rio T."/>
            <person name="Dalin E."/>
            <person name="Tice H."/>
            <person name="Bruce D."/>
            <person name="Goodwin L."/>
            <person name="Pitluck S."/>
            <person name="Peters L."/>
            <person name="Mikhailova N."/>
            <person name="Held B."/>
            <person name="Kyrpides N."/>
            <person name="Mavromatis K."/>
            <person name="Ivanova N."/>
            <person name="Markowitz V."/>
            <person name="Cheng J.-F."/>
            <person name="Hugenholtz P."/>
            <person name="Woyke T."/>
            <person name="Wu D."/>
            <person name="Gronow S."/>
            <person name="Wellnitz S."/>
            <person name="Brambilla E."/>
            <person name="Klenk H.-P."/>
            <person name="Eisen J.A."/>
        </authorList>
    </citation>
    <scope>NUCLEOTIDE SEQUENCE [LARGE SCALE GENOMIC DNA]</scope>
    <source>
        <strain evidence="3 4">DSM 22815</strain>
    </source>
</reference>
<keyword evidence="1" id="KW-0175">Coiled coil</keyword>
<gene>
    <name evidence="3" type="ORF">JonanDRAFT_1060</name>
</gene>
<dbReference type="EMBL" id="CM001376">
    <property type="protein sequence ID" value="EHM13428.1"/>
    <property type="molecule type" value="Genomic_DNA"/>
</dbReference>
<dbReference type="Gene3D" id="1.10.287.1490">
    <property type="match status" value="1"/>
</dbReference>
<dbReference type="Proteomes" id="UP000003806">
    <property type="component" value="Chromosome"/>
</dbReference>
<name>H0UL69_9BACT</name>
<feature type="coiled-coil region" evidence="1">
    <location>
        <begin position="121"/>
        <end position="176"/>
    </location>
</feature>
<dbReference type="AlphaFoldDB" id="H0UL69"/>
<dbReference type="eggNOG" id="COG4372">
    <property type="taxonomic scope" value="Bacteria"/>
</dbReference>
<dbReference type="InterPro" id="IPR021435">
    <property type="entry name" value="DUF3084"/>
</dbReference>
<evidence type="ECO:0000256" key="2">
    <source>
        <dbReference type="SAM" id="Phobius"/>
    </source>
</evidence>
<keyword evidence="4" id="KW-1185">Reference proteome</keyword>
<feature type="transmembrane region" description="Helical" evidence="2">
    <location>
        <begin position="20"/>
        <end position="41"/>
    </location>
</feature>
<dbReference type="STRING" id="885272.JonanDRAFT_1060"/>
<feature type="transmembrane region" description="Helical" evidence="2">
    <location>
        <begin position="62"/>
        <end position="81"/>
    </location>
</feature>